<organism evidence="4 5">
    <name type="scientific">Candidatus Nitronereus thalassa</name>
    <dbReference type="NCBI Taxonomy" id="3020898"/>
    <lineage>
        <taxon>Bacteria</taxon>
        <taxon>Pseudomonadati</taxon>
        <taxon>Nitrospirota</taxon>
        <taxon>Nitrospiria</taxon>
        <taxon>Nitrospirales</taxon>
        <taxon>Nitrospiraceae</taxon>
        <taxon>Candidatus Nitronereus</taxon>
    </lineage>
</organism>
<dbReference type="Gene3D" id="3.10.580.10">
    <property type="entry name" value="CBS-domain"/>
    <property type="match status" value="1"/>
</dbReference>
<evidence type="ECO:0000256" key="2">
    <source>
        <dbReference type="PROSITE-ProRule" id="PRU00703"/>
    </source>
</evidence>
<dbReference type="SUPFAM" id="SSF54631">
    <property type="entry name" value="CBS-domain pair"/>
    <property type="match status" value="1"/>
</dbReference>
<dbReference type="Pfam" id="PF00571">
    <property type="entry name" value="CBS"/>
    <property type="match status" value="2"/>
</dbReference>
<dbReference type="Proteomes" id="UP001250932">
    <property type="component" value="Unassembled WGS sequence"/>
</dbReference>
<feature type="domain" description="CBS" evidence="3">
    <location>
        <begin position="6"/>
        <end position="64"/>
    </location>
</feature>
<dbReference type="RefSeq" id="WP_313833275.1">
    <property type="nucleotide sequence ID" value="NZ_JAQOUE010000001.1"/>
</dbReference>
<evidence type="ECO:0000313" key="5">
    <source>
        <dbReference type="Proteomes" id="UP001250932"/>
    </source>
</evidence>
<sequence>MLSEIMQKTLKSIPADSSITAAAEKMRQDKISALLVERKGKFIGLLTDTDIVRKGLGAKRNLDQTTPEQLMATDLPSIQVTKTSHDAYDMMGDLGVRHLVICDKDKIVGLVSMRDLLLHFKSYEPSIGVD</sequence>
<dbReference type="SMART" id="SM00116">
    <property type="entry name" value="CBS"/>
    <property type="match status" value="2"/>
</dbReference>
<dbReference type="PROSITE" id="PS51371">
    <property type="entry name" value="CBS"/>
    <property type="match status" value="2"/>
</dbReference>
<evidence type="ECO:0000259" key="3">
    <source>
        <dbReference type="PROSITE" id="PS51371"/>
    </source>
</evidence>
<keyword evidence="5" id="KW-1185">Reference proteome</keyword>
<gene>
    <name evidence="4" type="ORF">PPG34_10675</name>
</gene>
<protein>
    <submittedName>
        <fullName evidence="4">CBS domain-containing protein</fullName>
    </submittedName>
</protein>
<dbReference type="InterPro" id="IPR000644">
    <property type="entry name" value="CBS_dom"/>
</dbReference>
<dbReference type="PANTHER" id="PTHR43080:SF2">
    <property type="entry name" value="CBS DOMAIN-CONTAINING PROTEIN"/>
    <property type="match status" value="1"/>
</dbReference>
<dbReference type="InterPro" id="IPR051257">
    <property type="entry name" value="Diverse_CBS-Domain"/>
</dbReference>
<feature type="domain" description="CBS" evidence="3">
    <location>
        <begin position="71"/>
        <end position="127"/>
    </location>
</feature>
<keyword evidence="1 2" id="KW-0129">CBS domain</keyword>
<evidence type="ECO:0000313" key="4">
    <source>
        <dbReference type="EMBL" id="MDT7042817.1"/>
    </source>
</evidence>
<reference evidence="4 5" key="1">
    <citation type="journal article" date="2023" name="ISME J.">
        <title>Cultivation and genomic characterization of novel and ubiquitous marine nitrite-oxidizing bacteria from the Nitrospirales.</title>
        <authorList>
            <person name="Mueller A.J."/>
            <person name="Daebeler A."/>
            <person name="Herbold C.W."/>
            <person name="Kirkegaard R.H."/>
            <person name="Daims H."/>
        </authorList>
    </citation>
    <scope>NUCLEOTIDE SEQUENCE [LARGE SCALE GENOMIC DNA]</scope>
    <source>
        <strain evidence="4 5">EB</strain>
    </source>
</reference>
<comment type="caution">
    <text evidence="4">The sequence shown here is derived from an EMBL/GenBank/DDBJ whole genome shotgun (WGS) entry which is preliminary data.</text>
</comment>
<dbReference type="PANTHER" id="PTHR43080">
    <property type="entry name" value="CBS DOMAIN-CONTAINING PROTEIN CBSX3, MITOCHONDRIAL"/>
    <property type="match status" value="1"/>
</dbReference>
<dbReference type="EMBL" id="JAQOUE010000001">
    <property type="protein sequence ID" value="MDT7042817.1"/>
    <property type="molecule type" value="Genomic_DNA"/>
</dbReference>
<dbReference type="InterPro" id="IPR046342">
    <property type="entry name" value="CBS_dom_sf"/>
</dbReference>
<proteinExistence type="predicted"/>
<name>A0ABU3K8X7_9BACT</name>
<accession>A0ABU3K8X7</accession>
<evidence type="ECO:0000256" key="1">
    <source>
        <dbReference type="ARBA" id="ARBA00023122"/>
    </source>
</evidence>